<evidence type="ECO:0000256" key="2">
    <source>
        <dbReference type="ARBA" id="ARBA00005156"/>
    </source>
</evidence>
<comment type="caution">
    <text evidence="11">The sequence shown here is derived from an EMBL/GenBank/DDBJ whole genome shotgun (WGS) entry which is preliminary data.</text>
</comment>
<dbReference type="Gene3D" id="3.30.950.10">
    <property type="entry name" value="Methyltransferase, Cobalt-precorrin-4 Transmethylase, Domain 2"/>
    <property type="match status" value="1"/>
</dbReference>
<evidence type="ECO:0000256" key="9">
    <source>
        <dbReference type="PIRSR" id="PIRSR036432-1"/>
    </source>
</evidence>
<dbReference type="GeneID" id="77675622"/>
<evidence type="ECO:0000256" key="7">
    <source>
        <dbReference type="ARBA" id="ARBA00022691"/>
    </source>
</evidence>
<evidence type="ECO:0000256" key="3">
    <source>
        <dbReference type="ARBA" id="ARBA00006729"/>
    </source>
</evidence>
<evidence type="ECO:0000256" key="8">
    <source>
        <dbReference type="ARBA" id="ARBA00048752"/>
    </source>
</evidence>
<dbReference type="PANTHER" id="PTHR10882">
    <property type="entry name" value="DIPHTHINE SYNTHASE"/>
    <property type="match status" value="1"/>
</dbReference>
<evidence type="ECO:0000259" key="10">
    <source>
        <dbReference type="Pfam" id="PF00590"/>
    </source>
</evidence>
<dbReference type="EC" id="2.1.1.314" evidence="4"/>
<keyword evidence="6" id="KW-0808">Transferase</keyword>
<dbReference type="InterPro" id="IPR000878">
    <property type="entry name" value="4pyrrol_Mease"/>
</dbReference>
<accession>A0A086J2Y3</accession>
<feature type="binding site" evidence="9">
    <location>
        <position position="9"/>
    </location>
    <ligand>
        <name>S-adenosyl-L-methionine</name>
        <dbReference type="ChEBI" id="CHEBI:59789"/>
    </ligand>
</feature>
<name>A0A086J2Y3_NEMA1</name>
<evidence type="ECO:0000313" key="11">
    <source>
        <dbReference type="EMBL" id="KFG26501.1"/>
    </source>
</evidence>
<dbReference type="GO" id="GO:0017183">
    <property type="term" value="P:protein histidyl modification to diphthamide"/>
    <property type="evidence" value="ECO:0007669"/>
    <property type="project" value="UniProtKB-UniPathway"/>
</dbReference>
<dbReference type="EMBL" id="AKIJ01000002">
    <property type="protein sequence ID" value="KFG26501.1"/>
    <property type="molecule type" value="Genomic_DNA"/>
</dbReference>
<keyword evidence="5" id="KW-0489">Methyltransferase</keyword>
<evidence type="ECO:0000256" key="5">
    <source>
        <dbReference type="ARBA" id="ARBA00022603"/>
    </source>
</evidence>
<evidence type="ECO:0000256" key="4">
    <source>
        <dbReference type="ARBA" id="ARBA00011927"/>
    </source>
</evidence>
<proteinExistence type="inferred from homology"/>
<comment type="similarity">
    <text evidence="3">Belongs to the diphthine synthase family.</text>
</comment>
<comment type="function">
    <text evidence="1">S-adenosyl-L-methionine-dependent methyltransferase that catalyzes four methylations of the modified target histidine residue in translation elongation factor 2 (EF-2), to form an intermediate called diphthine methyl ester. The four successive methylation reactions represent the second step of diphthamide biosynthesis.</text>
</comment>
<dbReference type="InterPro" id="IPR014776">
    <property type="entry name" value="4pyrrole_Mease_sub2"/>
</dbReference>
<feature type="binding site" evidence="9">
    <location>
        <position position="245"/>
    </location>
    <ligand>
        <name>S-adenosyl-L-methionine</name>
        <dbReference type="ChEBI" id="CHEBI:59789"/>
    </ligand>
</feature>
<dbReference type="CDD" id="cd11647">
    <property type="entry name" value="DHP5_DphB"/>
    <property type="match status" value="1"/>
</dbReference>
<dbReference type="UniPathway" id="UPA00559"/>
<reference evidence="11 12" key="1">
    <citation type="journal article" date="2014" name="Genome Announc.">
        <title>Genome Sequence of the Microsporidian Species Nematocida sp1 Strain ERTm6 (ATCC PRA-372).</title>
        <authorList>
            <person name="Bakowski M.A."/>
            <person name="Priest M."/>
            <person name="Young S."/>
            <person name="Cuomo C.A."/>
            <person name="Troemel E.R."/>
        </authorList>
    </citation>
    <scope>NUCLEOTIDE SEQUENCE [LARGE SCALE GENOMIC DNA]</scope>
    <source>
        <strain evidence="11 12">ERTm6</strain>
    </source>
</reference>
<gene>
    <name evidence="11" type="ORF">NESG_00649</name>
</gene>
<dbReference type="InterPro" id="IPR004551">
    <property type="entry name" value="Dphthn_synthase"/>
</dbReference>
<sequence>MLTLLGLGLEPTDISLKGLAIAKKADSVYLEKYTSIVLDETEIESILGREIKYAYREDIEGSDGGDPLIITEAMEKEVVLLVVGTPLFATTHTELLIRAQELKIGIQVLHNSSIQSAMGCCGFNSYGFGRTVSIPFFIDNWRPYDFLKNIMVNFENGLHTLCLLDIKINEPTIATLLGQENVRYNRFMTIPEAIAQIEEAAMKSGVPEINSIKIVGIERLGQSTERFTYGTLSELKEKEFGSPLHSIIIPSVHGNAMERECVERFFKSKE</sequence>
<dbReference type="Gene3D" id="3.40.1010.10">
    <property type="entry name" value="Cobalt-precorrin-4 Transmethylase, Domain 1"/>
    <property type="match status" value="1"/>
</dbReference>
<feature type="binding site" evidence="9">
    <location>
        <begin position="113"/>
        <end position="114"/>
    </location>
    <ligand>
        <name>S-adenosyl-L-methionine</name>
        <dbReference type="ChEBI" id="CHEBI:59789"/>
    </ligand>
</feature>
<keyword evidence="12" id="KW-1185">Reference proteome</keyword>
<dbReference type="RefSeq" id="XP_052905056.1">
    <property type="nucleotide sequence ID" value="XM_053048296.1"/>
</dbReference>
<dbReference type="HOGENOM" id="CLU_066040_1_0_1"/>
<dbReference type="GO" id="GO:0141133">
    <property type="term" value="F:diphthine methyl ester synthase activity"/>
    <property type="evidence" value="ECO:0007669"/>
    <property type="project" value="UniProtKB-EC"/>
</dbReference>
<dbReference type="SUPFAM" id="SSF53790">
    <property type="entry name" value="Tetrapyrrole methylase"/>
    <property type="match status" value="1"/>
</dbReference>
<evidence type="ECO:0000256" key="6">
    <source>
        <dbReference type="ARBA" id="ARBA00022679"/>
    </source>
</evidence>
<dbReference type="Proteomes" id="UP000054524">
    <property type="component" value="Unassembled WGS sequence"/>
</dbReference>
<evidence type="ECO:0000256" key="1">
    <source>
        <dbReference type="ARBA" id="ARBA00004006"/>
    </source>
</evidence>
<dbReference type="Pfam" id="PF00590">
    <property type="entry name" value="TP_methylase"/>
    <property type="match status" value="1"/>
</dbReference>
<dbReference type="InterPro" id="IPR014777">
    <property type="entry name" value="4pyrrole_Mease_sub1"/>
</dbReference>
<feature type="binding site" evidence="9">
    <location>
        <position position="164"/>
    </location>
    <ligand>
        <name>S-adenosyl-L-methionine</name>
        <dbReference type="ChEBI" id="CHEBI:59789"/>
    </ligand>
</feature>
<organism evidence="11 12">
    <name type="scientific">Nematocida ausubeli (strain ATCC PRA-371 / ERTm2)</name>
    <name type="common">Nematode killer fungus</name>
    <dbReference type="NCBI Taxonomy" id="1913371"/>
    <lineage>
        <taxon>Eukaryota</taxon>
        <taxon>Fungi</taxon>
        <taxon>Fungi incertae sedis</taxon>
        <taxon>Microsporidia</taxon>
        <taxon>Nematocida</taxon>
    </lineage>
</organism>
<dbReference type="GO" id="GO:0032259">
    <property type="term" value="P:methylation"/>
    <property type="evidence" value="ECO:0007669"/>
    <property type="project" value="UniProtKB-KW"/>
</dbReference>
<feature type="binding site" evidence="9">
    <location>
        <position position="220"/>
    </location>
    <ligand>
        <name>S-adenosyl-L-methionine</name>
        <dbReference type="ChEBI" id="CHEBI:59789"/>
    </ligand>
</feature>
<dbReference type="NCBIfam" id="TIGR00522">
    <property type="entry name" value="dph5"/>
    <property type="match status" value="1"/>
</dbReference>
<keyword evidence="7 9" id="KW-0949">S-adenosyl-L-methionine</keyword>
<dbReference type="AlphaFoldDB" id="A0A086J2Y3"/>
<dbReference type="PIRSF" id="PIRSF036432">
    <property type="entry name" value="Diphthine_synth"/>
    <property type="match status" value="1"/>
</dbReference>
<protein>
    <recommendedName>
        <fullName evidence="4">diphthine methyl ester synthase</fullName>
        <ecNumber evidence="4">2.1.1.314</ecNumber>
    </recommendedName>
</protein>
<comment type="catalytic activity">
    <reaction evidence="8">
        <text>2-[(3S)-amino-3-carboxypropyl]-L-histidyl-[translation elongation factor 2] + 4 S-adenosyl-L-methionine = diphthine methyl ester-[translation elongation factor 2] + 4 S-adenosyl-L-homocysteine + 3 H(+)</text>
        <dbReference type="Rhea" id="RHEA:42652"/>
        <dbReference type="Rhea" id="RHEA-COMP:9749"/>
        <dbReference type="Rhea" id="RHEA-COMP:10173"/>
        <dbReference type="ChEBI" id="CHEBI:15378"/>
        <dbReference type="ChEBI" id="CHEBI:57856"/>
        <dbReference type="ChEBI" id="CHEBI:59789"/>
        <dbReference type="ChEBI" id="CHEBI:73995"/>
        <dbReference type="ChEBI" id="CHEBI:79005"/>
        <dbReference type="EC" id="2.1.1.314"/>
    </reaction>
</comment>
<evidence type="ECO:0000313" key="12">
    <source>
        <dbReference type="Proteomes" id="UP000054524"/>
    </source>
</evidence>
<dbReference type="PANTHER" id="PTHR10882:SF0">
    <property type="entry name" value="DIPHTHINE METHYL ESTER SYNTHASE"/>
    <property type="match status" value="1"/>
</dbReference>
<comment type="pathway">
    <text evidence="2">Protein modification; peptidyl-diphthamide biosynthesis.</text>
</comment>
<feature type="domain" description="Tetrapyrrole methylase" evidence="10">
    <location>
        <begin position="1"/>
        <end position="235"/>
    </location>
</feature>
<dbReference type="InterPro" id="IPR035996">
    <property type="entry name" value="4pyrrol_Methylase_sf"/>
</dbReference>